<evidence type="ECO:0000256" key="1">
    <source>
        <dbReference type="ARBA" id="ARBA00004648"/>
    </source>
</evidence>
<dbReference type="InterPro" id="IPR051253">
    <property type="entry name" value="11-beta-HSD"/>
</dbReference>
<keyword evidence="8 28" id="KW-0472">Membrane</keyword>
<dbReference type="FunFam" id="3.40.50.720:FF:000329">
    <property type="entry name" value="Corticosteroid 11-beta-dehydrogenase isozyme 1"/>
    <property type="match status" value="1"/>
</dbReference>
<evidence type="ECO:0000256" key="2">
    <source>
        <dbReference type="ARBA" id="ARBA00006484"/>
    </source>
</evidence>
<dbReference type="AlphaFoldDB" id="A0A670YHY0"/>
<comment type="catalytic activity">
    <reaction evidence="16">
        <text>3beta-hydroxy-5-androstene-7,17-dione + NADPH + H(+) = 3beta,7beta-dihydroxyandrost-5-en-17-one + NADP(+)</text>
        <dbReference type="Rhea" id="RHEA:69452"/>
        <dbReference type="ChEBI" id="CHEBI:15378"/>
        <dbReference type="ChEBI" id="CHEBI:57783"/>
        <dbReference type="ChEBI" id="CHEBI:58349"/>
        <dbReference type="ChEBI" id="CHEBI:183368"/>
        <dbReference type="ChEBI" id="CHEBI:183808"/>
    </reaction>
    <physiologicalReaction direction="left-to-right" evidence="16">
        <dbReference type="Rhea" id="RHEA:69453"/>
    </physiologicalReaction>
</comment>
<accession>A0A670YHY0</accession>
<feature type="transmembrane region" description="Helical" evidence="28">
    <location>
        <begin position="6"/>
        <end position="23"/>
    </location>
</feature>
<evidence type="ECO:0000256" key="12">
    <source>
        <dbReference type="ARBA" id="ARBA00041539"/>
    </source>
</evidence>
<evidence type="ECO:0000256" key="27">
    <source>
        <dbReference type="ARBA" id="ARBA00049520"/>
    </source>
</evidence>
<evidence type="ECO:0000256" key="19">
    <source>
        <dbReference type="ARBA" id="ARBA00048061"/>
    </source>
</evidence>
<dbReference type="PROSITE" id="PS00061">
    <property type="entry name" value="ADH_SHORT"/>
    <property type="match status" value="1"/>
</dbReference>
<comment type="catalytic activity">
    <reaction evidence="24">
        <text>tauroursodeoxycholate + NADP(+) = 7-oxotaurolithocholate + NADPH + H(+)</text>
        <dbReference type="Rhea" id="RHEA:68980"/>
        <dbReference type="ChEBI" id="CHEBI:15378"/>
        <dbReference type="ChEBI" id="CHEBI:57783"/>
        <dbReference type="ChEBI" id="CHEBI:58349"/>
        <dbReference type="ChEBI" id="CHEBI:132028"/>
        <dbReference type="ChEBI" id="CHEBI:137724"/>
    </reaction>
    <physiologicalReaction direction="right-to-left" evidence="24">
        <dbReference type="Rhea" id="RHEA:68982"/>
    </physiologicalReaction>
</comment>
<dbReference type="InterPro" id="IPR020904">
    <property type="entry name" value="Sc_DH/Rdtase_CS"/>
</dbReference>
<evidence type="ECO:0000256" key="6">
    <source>
        <dbReference type="ARBA" id="ARBA00022989"/>
    </source>
</evidence>
<dbReference type="InterPro" id="IPR002347">
    <property type="entry name" value="SDR_fam"/>
</dbReference>
<dbReference type="Pfam" id="PF00106">
    <property type="entry name" value="adh_short"/>
    <property type="match status" value="1"/>
</dbReference>
<evidence type="ECO:0000256" key="11">
    <source>
        <dbReference type="ARBA" id="ARBA00040963"/>
    </source>
</evidence>
<comment type="catalytic activity">
    <reaction evidence="15">
        <text>3beta-hydroxy-5alpha-androstane-7,17-dione + NADPH + H(+) = 3beta,7beta-dihydroxy-5alpha-androstan-17-one + NADP(+)</text>
        <dbReference type="Rhea" id="RHEA:69456"/>
        <dbReference type="ChEBI" id="CHEBI:15378"/>
        <dbReference type="ChEBI" id="CHEBI:57783"/>
        <dbReference type="ChEBI" id="CHEBI:58349"/>
        <dbReference type="ChEBI" id="CHEBI:79834"/>
        <dbReference type="ChEBI" id="CHEBI:183809"/>
    </reaction>
    <physiologicalReaction direction="left-to-right" evidence="15">
        <dbReference type="Rhea" id="RHEA:69457"/>
    </physiologicalReaction>
</comment>
<evidence type="ECO:0000256" key="21">
    <source>
        <dbReference type="ARBA" id="ARBA00048585"/>
    </source>
</evidence>
<dbReference type="InterPro" id="IPR036291">
    <property type="entry name" value="NAD(P)-bd_dom_sf"/>
</dbReference>
<dbReference type="EC" id="1.1.1.146" evidence="9"/>
<keyword evidence="6 28" id="KW-1133">Transmembrane helix</keyword>
<evidence type="ECO:0000256" key="5">
    <source>
        <dbReference type="ARBA" id="ARBA00022824"/>
    </source>
</evidence>
<evidence type="ECO:0000256" key="14">
    <source>
        <dbReference type="ARBA" id="ARBA00047269"/>
    </source>
</evidence>
<comment type="catalytic activity">
    <reaction evidence="17">
        <text>corticosterone + NADP(+) = 11-dehydrocorticosterone + NADPH + H(+)</text>
        <dbReference type="Rhea" id="RHEA:42200"/>
        <dbReference type="ChEBI" id="CHEBI:15378"/>
        <dbReference type="ChEBI" id="CHEBI:16827"/>
        <dbReference type="ChEBI" id="CHEBI:57783"/>
        <dbReference type="ChEBI" id="CHEBI:58349"/>
        <dbReference type="ChEBI" id="CHEBI:78600"/>
    </reaction>
    <physiologicalReaction direction="left-to-right" evidence="17">
        <dbReference type="Rhea" id="RHEA:42201"/>
    </physiologicalReaction>
    <physiologicalReaction direction="right-to-left" evidence="17">
        <dbReference type="Rhea" id="RHEA:42202"/>
    </physiologicalReaction>
</comment>
<comment type="catalytic activity">
    <reaction evidence="22">
        <text>glycochenodeoxycholate + NADP(+) = 7-oxoglycolithocholate + NADPH + H(+)</text>
        <dbReference type="Rhea" id="RHEA:65056"/>
        <dbReference type="ChEBI" id="CHEBI:15378"/>
        <dbReference type="ChEBI" id="CHEBI:36252"/>
        <dbReference type="ChEBI" id="CHEBI:57783"/>
        <dbReference type="ChEBI" id="CHEBI:58349"/>
        <dbReference type="ChEBI" id="CHEBI:137818"/>
    </reaction>
    <physiologicalReaction direction="right-to-left" evidence="22">
        <dbReference type="Rhea" id="RHEA:65058"/>
    </physiologicalReaction>
</comment>
<dbReference type="SUPFAM" id="SSF51735">
    <property type="entry name" value="NAD(P)-binding Rossmann-fold domains"/>
    <property type="match status" value="1"/>
</dbReference>
<keyword evidence="7" id="KW-0560">Oxidoreductase</keyword>
<name>A0A670YHY0_PSETE</name>
<dbReference type="EC" id="1.1.1.201" evidence="10"/>
<comment type="catalytic activity">
    <reaction evidence="20">
        <text>an 11beta-hydroxysteroid + NADP(+) = an 11-oxosteroid + NADPH + H(+)</text>
        <dbReference type="Rhea" id="RHEA:11388"/>
        <dbReference type="ChEBI" id="CHEBI:15378"/>
        <dbReference type="ChEBI" id="CHEBI:35346"/>
        <dbReference type="ChEBI" id="CHEBI:47787"/>
        <dbReference type="ChEBI" id="CHEBI:57783"/>
        <dbReference type="ChEBI" id="CHEBI:58349"/>
        <dbReference type="EC" id="1.1.1.146"/>
    </reaction>
    <physiologicalReaction direction="left-to-right" evidence="20">
        <dbReference type="Rhea" id="RHEA:11389"/>
    </physiologicalReaction>
    <physiologicalReaction direction="right-to-left" evidence="20">
        <dbReference type="Rhea" id="RHEA:11390"/>
    </physiologicalReaction>
</comment>
<dbReference type="GO" id="GO:0047022">
    <property type="term" value="F:7-beta-hydroxysteroid dehydrogenase (NADP+) activity"/>
    <property type="evidence" value="ECO:0007669"/>
    <property type="project" value="UniProtKB-EC"/>
</dbReference>
<evidence type="ECO:0000256" key="3">
    <source>
        <dbReference type="ARBA" id="ARBA00011738"/>
    </source>
</evidence>
<organism evidence="29 30">
    <name type="scientific">Pseudonaja textilis</name>
    <name type="common">Eastern brown snake</name>
    <dbReference type="NCBI Taxonomy" id="8673"/>
    <lineage>
        <taxon>Eukaryota</taxon>
        <taxon>Metazoa</taxon>
        <taxon>Chordata</taxon>
        <taxon>Craniata</taxon>
        <taxon>Vertebrata</taxon>
        <taxon>Euteleostomi</taxon>
        <taxon>Lepidosauria</taxon>
        <taxon>Squamata</taxon>
        <taxon>Bifurcata</taxon>
        <taxon>Unidentata</taxon>
        <taxon>Episquamata</taxon>
        <taxon>Toxicofera</taxon>
        <taxon>Serpentes</taxon>
        <taxon>Colubroidea</taxon>
        <taxon>Elapidae</taxon>
        <taxon>Hydrophiinae</taxon>
        <taxon>Pseudonaja</taxon>
    </lineage>
</organism>
<dbReference type="GeneTree" id="ENSGT00940000160097"/>
<dbReference type="PANTHER" id="PTHR44279:SF1">
    <property type="entry name" value="11-BETA-HYDROXYSTEROID DEHYDROGENASE 1"/>
    <property type="match status" value="1"/>
</dbReference>
<evidence type="ECO:0000256" key="15">
    <source>
        <dbReference type="ARBA" id="ARBA00047373"/>
    </source>
</evidence>
<evidence type="ECO:0000256" key="20">
    <source>
        <dbReference type="ARBA" id="ARBA00048376"/>
    </source>
</evidence>
<keyword evidence="4 28" id="KW-0812">Transmembrane</keyword>
<evidence type="ECO:0000256" key="23">
    <source>
        <dbReference type="ARBA" id="ARBA00048678"/>
    </source>
</evidence>
<protein>
    <recommendedName>
        <fullName evidence="11">11-beta-hydroxysteroid dehydrogenase 1</fullName>
        <ecNumber evidence="9">1.1.1.146</ecNumber>
        <ecNumber evidence="10">1.1.1.201</ecNumber>
    </recommendedName>
    <alternativeName>
        <fullName evidence="13">7-oxosteroid reductase</fullName>
    </alternativeName>
    <alternativeName>
        <fullName evidence="12">Corticosteroid 11-beta-dehydrogenase isozyme 1</fullName>
    </alternativeName>
</protein>
<dbReference type="GO" id="GO:0030324">
    <property type="term" value="P:lung development"/>
    <property type="evidence" value="ECO:0007669"/>
    <property type="project" value="Ensembl"/>
</dbReference>
<dbReference type="GO" id="GO:0005496">
    <property type="term" value="F:steroid binding"/>
    <property type="evidence" value="ECO:0007669"/>
    <property type="project" value="TreeGrafter"/>
</dbReference>
<dbReference type="Gene3D" id="3.40.50.720">
    <property type="entry name" value="NAD(P)-binding Rossmann-like Domain"/>
    <property type="match status" value="1"/>
</dbReference>
<comment type="catalytic activity">
    <reaction evidence="14">
        <text>chenodeoxycholate + NADP(+) = 7-oxolithocholate + NADPH + H(+)</text>
        <dbReference type="Rhea" id="RHEA:53820"/>
        <dbReference type="ChEBI" id="CHEBI:15378"/>
        <dbReference type="ChEBI" id="CHEBI:36234"/>
        <dbReference type="ChEBI" id="CHEBI:57783"/>
        <dbReference type="ChEBI" id="CHEBI:58349"/>
        <dbReference type="ChEBI" id="CHEBI:78605"/>
    </reaction>
    <physiologicalReaction direction="right-to-left" evidence="14">
        <dbReference type="Rhea" id="RHEA:53822"/>
    </physiologicalReaction>
</comment>
<comment type="catalytic activity">
    <reaction evidence="26">
        <text>7-oxolithocholate + NADPH + H(+) = ursodeoxycholate + NADP(+)</text>
        <dbReference type="Rhea" id="RHEA:47540"/>
        <dbReference type="ChEBI" id="CHEBI:15378"/>
        <dbReference type="ChEBI" id="CHEBI:57783"/>
        <dbReference type="ChEBI" id="CHEBI:58349"/>
        <dbReference type="ChEBI" id="CHEBI:78604"/>
        <dbReference type="ChEBI" id="CHEBI:78605"/>
    </reaction>
    <physiologicalReaction direction="left-to-right" evidence="26">
        <dbReference type="Rhea" id="RHEA:47541"/>
    </physiologicalReaction>
</comment>
<comment type="catalytic activity">
    <reaction evidence="18">
        <text>glycoursodeoxycholate + NADP(+) = 7-oxoglycolithocholate + NADPH + H(+)</text>
        <dbReference type="Rhea" id="RHEA:68976"/>
        <dbReference type="ChEBI" id="CHEBI:15378"/>
        <dbReference type="ChEBI" id="CHEBI:57783"/>
        <dbReference type="ChEBI" id="CHEBI:58349"/>
        <dbReference type="ChEBI" id="CHEBI:132030"/>
        <dbReference type="ChEBI" id="CHEBI:137818"/>
    </reaction>
    <physiologicalReaction direction="right-to-left" evidence="18">
        <dbReference type="Rhea" id="RHEA:68978"/>
    </physiologicalReaction>
</comment>
<gene>
    <name evidence="29" type="primary">HSD11B1</name>
</gene>
<dbReference type="GO" id="GO:0070524">
    <property type="term" value="F:11-beta-hydroxysteroid dehydrogenase (NADP+) activity"/>
    <property type="evidence" value="ECO:0007669"/>
    <property type="project" value="UniProtKB-EC"/>
</dbReference>
<evidence type="ECO:0000256" key="25">
    <source>
        <dbReference type="ARBA" id="ARBA00049300"/>
    </source>
</evidence>
<reference evidence="29" key="1">
    <citation type="submission" date="2025-08" db="UniProtKB">
        <authorList>
            <consortium name="Ensembl"/>
        </authorList>
    </citation>
    <scope>IDENTIFICATION</scope>
</reference>
<comment type="catalytic activity">
    <reaction evidence="19">
        <text>taurochenodeoxycholate + NADP(+) = 7-oxotaurolithocholate + NADPH + H(+)</text>
        <dbReference type="Rhea" id="RHEA:65060"/>
        <dbReference type="ChEBI" id="CHEBI:9407"/>
        <dbReference type="ChEBI" id="CHEBI:15378"/>
        <dbReference type="ChEBI" id="CHEBI:57783"/>
        <dbReference type="ChEBI" id="CHEBI:58349"/>
        <dbReference type="ChEBI" id="CHEBI:137724"/>
    </reaction>
    <physiologicalReaction direction="right-to-left" evidence="19">
        <dbReference type="Rhea" id="RHEA:65062"/>
    </physiologicalReaction>
</comment>
<comment type="catalytic activity">
    <reaction evidence="23">
        <text>3beta,7alpha-dihydroxyandrost-5-en-17-one + NADP(+) = 3beta-hydroxy-5-androstene-7,17-dione + NADPH + H(+)</text>
        <dbReference type="Rhea" id="RHEA:69440"/>
        <dbReference type="ChEBI" id="CHEBI:15378"/>
        <dbReference type="ChEBI" id="CHEBI:57783"/>
        <dbReference type="ChEBI" id="CHEBI:58349"/>
        <dbReference type="ChEBI" id="CHEBI:81471"/>
        <dbReference type="ChEBI" id="CHEBI:183808"/>
    </reaction>
    <physiologicalReaction direction="left-to-right" evidence="23">
        <dbReference type="Rhea" id="RHEA:69441"/>
    </physiologicalReaction>
</comment>
<dbReference type="PRINTS" id="PR00081">
    <property type="entry name" value="GDHRDH"/>
</dbReference>
<comment type="subunit">
    <text evidence="3">Homodimer.</text>
</comment>
<evidence type="ECO:0000256" key="8">
    <source>
        <dbReference type="ARBA" id="ARBA00023136"/>
    </source>
</evidence>
<sequence length="293" mass="32979">MNLWQKILIPLVGMVLAIYFYSGKEEFKPEMLKGKRVIVTGASTGIGEQIAYHLARMGSHLLITARTEALLQQVVAHCLELGAASARYINGSMEDMKFAQEVVKKAEEVWGSLDMLILNHIGNSYFHYFNRDIEHVQKLLNINFLSYVTMSVSALPMLKISGGNIVVVSSLAGKIGFPMTVPYSATKFALEGFFNSLRQEFVMQNINVSITLCILGLINTENAMKAVSGTFTPSPAPKEECALEIIKGGILRQREIYYKYLFTKIPTLLRDWVPELMDYFLRKCFNVDNLNQD</sequence>
<evidence type="ECO:0000256" key="24">
    <source>
        <dbReference type="ARBA" id="ARBA00048702"/>
    </source>
</evidence>
<evidence type="ECO:0000256" key="26">
    <source>
        <dbReference type="ARBA" id="ARBA00049462"/>
    </source>
</evidence>
<evidence type="ECO:0000313" key="30">
    <source>
        <dbReference type="Proteomes" id="UP000472273"/>
    </source>
</evidence>
<evidence type="ECO:0000256" key="9">
    <source>
        <dbReference type="ARBA" id="ARBA00038971"/>
    </source>
</evidence>
<comment type="subcellular location">
    <subcellularLocation>
        <location evidence="1">Endoplasmic reticulum membrane</location>
        <topology evidence="1">Single-pass type II membrane protein</topology>
    </subcellularLocation>
</comment>
<comment type="catalytic activity">
    <reaction evidence="27">
        <text>7-oxopregnenolone + NADPH + H(+) = 7beta-hydroxypregnenolone + NADP(+)</text>
        <dbReference type="Rhea" id="RHEA:69436"/>
        <dbReference type="ChEBI" id="CHEBI:15378"/>
        <dbReference type="ChEBI" id="CHEBI:57783"/>
        <dbReference type="ChEBI" id="CHEBI:58349"/>
        <dbReference type="ChEBI" id="CHEBI:183806"/>
        <dbReference type="ChEBI" id="CHEBI:183807"/>
    </reaction>
    <physiologicalReaction direction="left-to-right" evidence="27">
        <dbReference type="Rhea" id="RHEA:69437"/>
    </physiologicalReaction>
</comment>
<evidence type="ECO:0000256" key="18">
    <source>
        <dbReference type="ARBA" id="ARBA00048060"/>
    </source>
</evidence>
<dbReference type="GO" id="GO:0005789">
    <property type="term" value="C:endoplasmic reticulum membrane"/>
    <property type="evidence" value="ECO:0007669"/>
    <property type="project" value="UniProtKB-SubCell"/>
</dbReference>
<evidence type="ECO:0000256" key="4">
    <source>
        <dbReference type="ARBA" id="ARBA00022692"/>
    </source>
</evidence>
<evidence type="ECO:0000256" key="13">
    <source>
        <dbReference type="ARBA" id="ARBA00041676"/>
    </source>
</evidence>
<dbReference type="Proteomes" id="UP000472273">
    <property type="component" value="Unplaced"/>
</dbReference>
<dbReference type="Ensembl" id="ENSPTXT00000009424.1">
    <property type="protein sequence ID" value="ENSPTXP00000009113.1"/>
    <property type="gene ID" value="ENSPTXG00000006551.1"/>
</dbReference>
<dbReference type="OMA" id="SMEDMTF"/>
<dbReference type="GO" id="GO:0042803">
    <property type="term" value="F:protein homodimerization activity"/>
    <property type="evidence" value="ECO:0007669"/>
    <property type="project" value="Ensembl"/>
</dbReference>
<comment type="catalytic activity">
    <reaction evidence="25">
        <text>a 7beta-hydroxysteroid + NADP(+) = a 7-oxosteroid + NADPH + H(+)</text>
        <dbReference type="Rhea" id="RHEA:20233"/>
        <dbReference type="ChEBI" id="CHEBI:15378"/>
        <dbReference type="ChEBI" id="CHEBI:35349"/>
        <dbReference type="ChEBI" id="CHEBI:47789"/>
        <dbReference type="ChEBI" id="CHEBI:57783"/>
        <dbReference type="ChEBI" id="CHEBI:58349"/>
        <dbReference type="EC" id="1.1.1.201"/>
    </reaction>
    <physiologicalReaction direction="right-to-left" evidence="25">
        <dbReference type="Rhea" id="RHEA:20235"/>
    </physiologicalReaction>
</comment>
<evidence type="ECO:0000256" key="22">
    <source>
        <dbReference type="ARBA" id="ARBA00048661"/>
    </source>
</evidence>
<evidence type="ECO:0000256" key="16">
    <source>
        <dbReference type="ARBA" id="ARBA00047608"/>
    </source>
</evidence>
<keyword evidence="30" id="KW-1185">Reference proteome</keyword>
<dbReference type="CDD" id="cd05332">
    <property type="entry name" value="11beta-HSD1_like_SDR_c"/>
    <property type="match status" value="1"/>
</dbReference>
<evidence type="ECO:0000313" key="29">
    <source>
        <dbReference type="Ensembl" id="ENSPTXP00000009113.1"/>
    </source>
</evidence>
<proteinExistence type="inferred from homology"/>
<dbReference type="GO" id="GO:0050661">
    <property type="term" value="F:NADP binding"/>
    <property type="evidence" value="ECO:0007669"/>
    <property type="project" value="Ensembl"/>
</dbReference>
<evidence type="ECO:0000256" key="7">
    <source>
        <dbReference type="ARBA" id="ARBA00023002"/>
    </source>
</evidence>
<reference evidence="29" key="2">
    <citation type="submission" date="2025-09" db="UniProtKB">
        <authorList>
            <consortium name="Ensembl"/>
        </authorList>
    </citation>
    <scope>IDENTIFICATION</scope>
</reference>
<dbReference type="PANTHER" id="PTHR44279">
    <property type="entry name" value="HYDROXYSTEROID (11-BETA) DEHYDROGENASE 1-LIKE B-RELATED"/>
    <property type="match status" value="1"/>
</dbReference>
<dbReference type="GO" id="GO:0006706">
    <property type="term" value="P:steroid catabolic process"/>
    <property type="evidence" value="ECO:0007669"/>
    <property type="project" value="TreeGrafter"/>
</dbReference>
<comment type="catalytic activity">
    <reaction evidence="21">
        <text>7-oxocholesterol + NADPH + H(+) = 7beta-hydroxycholesterol + NADP(+)</text>
        <dbReference type="Rhea" id="RHEA:68656"/>
        <dbReference type="ChEBI" id="CHEBI:15378"/>
        <dbReference type="ChEBI" id="CHEBI:42989"/>
        <dbReference type="ChEBI" id="CHEBI:57783"/>
        <dbReference type="ChEBI" id="CHEBI:58349"/>
        <dbReference type="ChEBI" id="CHEBI:64294"/>
    </reaction>
    <physiologicalReaction direction="left-to-right" evidence="21">
        <dbReference type="Rhea" id="RHEA:68657"/>
    </physiologicalReaction>
</comment>
<evidence type="ECO:0000256" key="10">
    <source>
        <dbReference type="ARBA" id="ARBA00039048"/>
    </source>
</evidence>
<keyword evidence="5" id="KW-0256">Endoplasmic reticulum</keyword>
<evidence type="ECO:0000256" key="17">
    <source>
        <dbReference type="ARBA" id="ARBA00047749"/>
    </source>
</evidence>
<comment type="similarity">
    <text evidence="2">Belongs to the short-chain dehydrogenases/reductases (SDR) family.</text>
</comment>
<evidence type="ECO:0000256" key="28">
    <source>
        <dbReference type="SAM" id="Phobius"/>
    </source>
</evidence>